<keyword evidence="2" id="KW-0732">Signal</keyword>
<dbReference type="AlphaFoldDB" id="A0A7J7DJI3"/>
<dbReference type="PANTHER" id="PTHR36341:SF3">
    <property type="entry name" value="DUF2996 FAMILY PROTEIN"/>
    <property type="match status" value="1"/>
</dbReference>
<dbReference type="InParanoid" id="A0A7J7DJI3"/>
<protein>
    <submittedName>
        <fullName evidence="3">Uncharacterized protein</fullName>
    </submittedName>
</protein>
<dbReference type="PANTHER" id="PTHR36341">
    <property type="entry name" value="DUF2996 FAMILY PROTEIN"/>
    <property type="match status" value="1"/>
</dbReference>
<dbReference type="Proteomes" id="UP000593562">
    <property type="component" value="Unassembled WGS sequence"/>
</dbReference>
<accession>A0A7J7DJI3</accession>
<comment type="caution">
    <text evidence="3">The sequence shown here is derived from an EMBL/GenBank/DDBJ whole genome shotgun (WGS) entry which is preliminary data.</text>
</comment>
<evidence type="ECO:0000313" key="4">
    <source>
        <dbReference type="Proteomes" id="UP000593562"/>
    </source>
</evidence>
<organism evidence="3 4">
    <name type="scientific">Tripterygium wilfordii</name>
    <name type="common">Thunder God vine</name>
    <dbReference type="NCBI Taxonomy" id="458696"/>
    <lineage>
        <taxon>Eukaryota</taxon>
        <taxon>Viridiplantae</taxon>
        <taxon>Streptophyta</taxon>
        <taxon>Embryophyta</taxon>
        <taxon>Tracheophyta</taxon>
        <taxon>Spermatophyta</taxon>
        <taxon>Magnoliopsida</taxon>
        <taxon>eudicotyledons</taxon>
        <taxon>Gunneridae</taxon>
        <taxon>Pentapetalae</taxon>
        <taxon>rosids</taxon>
        <taxon>fabids</taxon>
        <taxon>Celastrales</taxon>
        <taxon>Celastraceae</taxon>
        <taxon>Tripterygium</taxon>
    </lineage>
</organism>
<name>A0A7J7DJI3_TRIWF</name>
<evidence type="ECO:0000313" key="3">
    <source>
        <dbReference type="EMBL" id="KAF5746226.1"/>
    </source>
</evidence>
<proteinExistence type="predicted"/>
<dbReference type="FunCoup" id="A0A7J7DJI3">
    <property type="interactions" value="624"/>
</dbReference>
<feature type="signal peptide" evidence="2">
    <location>
        <begin position="1"/>
        <end position="22"/>
    </location>
</feature>
<sequence length="119" mass="13207">MTMMVFTTGLRLILLTSKEAKAAEKKAPPPKPKPAAKAPAKPLPWMMEEDIIPALRAIFEVQDNISESELSFQENRSNSSGASTVEPFLIDEKKTTSQHVVFWVEKRLAAQGIIPVCKE</sequence>
<evidence type="ECO:0000256" key="1">
    <source>
        <dbReference type="SAM" id="MobiDB-lite"/>
    </source>
</evidence>
<feature type="region of interest" description="Disordered" evidence="1">
    <location>
        <begin position="21"/>
        <end position="42"/>
    </location>
</feature>
<dbReference type="EMBL" id="JAAARO010000006">
    <property type="protein sequence ID" value="KAF5746226.1"/>
    <property type="molecule type" value="Genomic_DNA"/>
</dbReference>
<evidence type="ECO:0000256" key="2">
    <source>
        <dbReference type="SAM" id="SignalP"/>
    </source>
</evidence>
<keyword evidence="4" id="KW-1185">Reference proteome</keyword>
<dbReference type="InterPro" id="IPR021374">
    <property type="entry name" value="DUF2996"/>
</dbReference>
<reference evidence="3 4" key="1">
    <citation type="journal article" date="2020" name="Nat. Commun.">
        <title>Genome of Tripterygium wilfordii and identification of cytochrome P450 involved in triptolide biosynthesis.</title>
        <authorList>
            <person name="Tu L."/>
            <person name="Su P."/>
            <person name="Zhang Z."/>
            <person name="Gao L."/>
            <person name="Wang J."/>
            <person name="Hu T."/>
            <person name="Zhou J."/>
            <person name="Zhang Y."/>
            <person name="Zhao Y."/>
            <person name="Liu Y."/>
            <person name="Song Y."/>
            <person name="Tong Y."/>
            <person name="Lu Y."/>
            <person name="Yang J."/>
            <person name="Xu C."/>
            <person name="Jia M."/>
            <person name="Peters R.J."/>
            <person name="Huang L."/>
            <person name="Gao W."/>
        </authorList>
    </citation>
    <scope>NUCLEOTIDE SEQUENCE [LARGE SCALE GENOMIC DNA]</scope>
    <source>
        <strain evidence="4">cv. XIE 37</strain>
        <tissue evidence="3">Leaf</tissue>
    </source>
</reference>
<gene>
    <name evidence="3" type="ORF">HS088_TW06G00394</name>
</gene>
<feature type="chain" id="PRO_5029773722" evidence="2">
    <location>
        <begin position="23"/>
        <end position="119"/>
    </location>
</feature>